<dbReference type="GO" id="GO:0004622">
    <property type="term" value="F:phosphatidylcholine lysophospholipase activity"/>
    <property type="evidence" value="ECO:0007669"/>
    <property type="project" value="TreeGrafter"/>
</dbReference>
<dbReference type="EMBL" id="CP134187">
    <property type="protein sequence ID" value="WPB01671.1"/>
    <property type="molecule type" value="Genomic_DNA"/>
</dbReference>
<dbReference type="GO" id="GO:0006629">
    <property type="term" value="P:lipid metabolic process"/>
    <property type="evidence" value="ECO:0007669"/>
    <property type="project" value="InterPro"/>
</dbReference>
<reference evidence="2 4" key="1">
    <citation type="submission" date="2015-10" db="EMBL/GenBank/DDBJ databases">
        <title>The cercosporin biosynthetic gene cluster was horizontally transferred to several fungal lineages and shown to be expanded in Cercospora beticola based on microsynteny with recipient genomes.</title>
        <authorList>
            <person name="De Jonge R."/>
            <person name="Ebert M.K."/>
            <person name="Suttle J.C."/>
            <person name="Jurick Ii W.M."/>
            <person name="Secor G.A."/>
            <person name="Thomma B.P."/>
            <person name="Van De Peer Y."/>
            <person name="Bolton M.D."/>
        </authorList>
    </citation>
    <scope>NUCLEOTIDE SEQUENCE [LARGE SCALE GENOMIC DNA]</scope>
    <source>
        <strain evidence="2 4">09-40</strain>
    </source>
</reference>
<dbReference type="SUPFAM" id="SSF52266">
    <property type="entry name" value="SGNH hydrolase"/>
    <property type="match status" value="1"/>
</dbReference>
<sequence length="628" mass="70551">MDPEATGSLAKLSIQGHHAKKHLKILILGDSITHGGEGDYTWRYRLWQWFKQEKLLYPGDPFNTEAGRRSKTLVSFVGPYTGVKGPDPPNIPHPAPLPGEDDPYNHHAVHIDWGYAPDVNLKFKAGSRHFATWGYQAFQCKDTIADVVSDWQPDLILSLLGFNDVGWWVSDADGTLDSLHKIVERTRAVKPDVDFALGNIVNRTYMEGREDLLENTKRFNDLLPVKAKEWSKKNSRVVAVNVAKHYDCGPQYRDWAPAAYDGLHPSALGEFQIAQAFSEALHNDFGLGEKTLKVPKDVPKRDLRDPKDIVSKSTPMGINVTWQEVFGAAYEIRHRDLRPERNSYEEESNDSWNIIHSNSPRIDIETSKDSRLELQIRCTHGFEHGPWSRVCTCSCTHTPIPAPTHIKTRPIRGGFGISWTSPETERVISRYEVLYKDDDRGDAFPSLQGSLGTKSEIKGLPEGDVIQWIMVRGWCLRTKHGEWVDETGIGLDVTKDAEWVHGEWGHGRAVRVGAADDDDGGITAGYDQPLSLARPLNLRIEGPVEGNTVNLAWDYEHSSSAKSIAGFLVYVRALTNIDHVAETDGRVWRDKKADVFCIGGKWNYEFSISAVNGDWESERSGGIIPERE</sequence>
<dbReference type="AlphaFoldDB" id="A0A2G5HKY6"/>
<keyword evidence="5" id="KW-1185">Reference proteome</keyword>
<evidence type="ECO:0000259" key="1">
    <source>
        <dbReference type="Pfam" id="PF13472"/>
    </source>
</evidence>
<dbReference type="PANTHER" id="PTHR30383">
    <property type="entry name" value="THIOESTERASE 1/PROTEASE 1/LYSOPHOSPHOLIPASE L1"/>
    <property type="match status" value="1"/>
</dbReference>
<evidence type="ECO:0000313" key="4">
    <source>
        <dbReference type="Proteomes" id="UP000230605"/>
    </source>
</evidence>
<reference evidence="3 5" key="2">
    <citation type="submission" date="2023-09" db="EMBL/GenBank/DDBJ databases">
        <title>Complete-Gapless Cercospora beticola genome.</title>
        <authorList>
            <person name="Wyatt N.A."/>
            <person name="Spanner R.E."/>
            <person name="Bolton M.D."/>
        </authorList>
    </citation>
    <scope>NUCLEOTIDE SEQUENCE [LARGE SCALE GENOMIC DNA]</scope>
    <source>
        <strain evidence="3">Cb09-40</strain>
    </source>
</reference>
<proteinExistence type="predicted"/>
<dbReference type="Pfam" id="PF13472">
    <property type="entry name" value="Lipase_GDSL_2"/>
    <property type="match status" value="1"/>
</dbReference>
<dbReference type="Proteomes" id="UP000230605">
    <property type="component" value="Chromosome 4"/>
</dbReference>
<feature type="domain" description="SGNH hydrolase-type esterase" evidence="1">
    <location>
        <begin position="145"/>
        <end position="269"/>
    </location>
</feature>
<organism evidence="2 4">
    <name type="scientific">Cercospora beticola</name>
    <name type="common">Sugarbeet leaf spot fungus</name>
    <dbReference type="NCBI Taxonomy" id="122368"/>
    <lineage>
        <taxon>Eukaryota</taxon>
        <taxon>Fungi</taxon>
        <taxon>Dikarya</taxon>
        <taxon>Ascomycota</taxon>
        <taxon>Pezizomycotina</taxon>
        <taxon>Dothideomycetes</taxon>
        <taxon>Dothideomycetidae</taxon>
        <taxon>Mycosphaerellales</taxon>
        <taxon>Mycosphaerellaceae</taxon>
        <taxon>Cercospora</taxon>
    </lineage>
</organism>
<dbReference type="InterPro" id="IPR051532">
    <property type="entry name" value="Ester_Hydrolysis_Enzymes"/>
</dbReference>
<dbReference type="PROSITE" id="PS01098">
    <property type="entry name" value="LIPASE_GDSL_SER"/>
    <property type="match status" value="1"/>
</dbReference>
<gene>
    <name evidence="2" type="ORF">CB0940_04429</name>
    <name evidence="3" type="ORF">RHO25_006301</name>
</gene>
<protein>
    <recommendedName>
        <fullName evidence="1">SGNH hydrolase-type esterase domain-containing protein</fullName>
    </recommendedName>
</protein>
<dbReference type="Gene3D" id="3.40.50.1110">
    <property type="entry name" value="SGNH hydrolase"/>
    <property type="match status" value="1"/>
</dbReference>
<dbReference type="InterPro" id="IPR036514">
    <property type="entry name" value="SGNH_hydro_sf"/>
</dbReference>
<dbReference type="InterPro" id="IPR008265">
    <property type="entry name" value="Lipase_GDSL_AS"/>
</dbReference>
<evidence type="ECO:0000313" key="5">
    <source>
        <dbReference type="Proteomes" id="UP001302367"/>
    </source>
</evidence>
<dbReference type="Proteomes" id="UP001302367">
    <property type="component" value="Chromosome 4"/>
</dbReference>
<dbReference type="PANTHER" id="PTHR30383:SF5">
    <property type="entry name" value="SGNH HYDROLASE-TYPE ESTERASE DOMAIN-CONTAINING PROTEIN"/>
    <property type="match status" value="1"/>
</dbReference>
<dbReference type="InterPro" id="IPR013830">
    <property type="entry name" value="SGNH_hydro"/>
</dbReference>
<dbReference type="OrthoDB" id="2119228at2759"/>
<accession>A0A2G5HKY6</accession>
<evidence type="ECO:0000313" key="2">
    <source>
        <dbReference type="EMBL" id="PIA93217.1"/>
    </source>
</evidence>
<name>A0A2G5HKY6_CERBT</name>
<dbReference type="EMBL" id="LKMD01000105">
    <property type="protein sequence ID" value="PIA93217.1"/>
    <property type="molecule type" value="Genomic_DNA"/>
</dbReference>
<evidence type="ECO:0000313" key="3">
    <source>
        <dbReference type="EMBL" id="WPB01671.1"/>
    </source>
</evidence>